<evidence type="ECO:0000256" key="5">
    <source>
        <dbReference type="ARBA" id="ARBA00022898"/>
    </source>
</evidence>
<dbReference type="GO" id="GO:0008453">
    <property type="term" value="F:alanine-glyoxylate transaminase activity"/>
    <property type="evidence" value="ECO:0007669"/>
    <property type="project" value="TreeGrafter"/>
</dbReference>
<evidence type="ECO:0000256" key="3">
    <source>
        <dbReference type="ARBA" id="ARBA00022576"/>
    </source>
</evidence>
<organism evidence="9 10">
    <name type="scientific">Bipolaricaulis sibiricus</name>
    <dbReference type="NCBI Taxonomy" id="2501609"/>
    <lineage>
        <taxon>Bacteria</taxon>
        <taxon>Candidatus Bipolaricaulota</taxon>
        <taxon>Candidatus Bipolaricaulia</taxon>
        <taxon>Candidatus Bipolaricaulales</taxon>
        <taxon>Candidatus Bipolaricaulaceae</taxon>
        <taxon>Candidatus Bipolaricaulis</taxon>
    </lineage>
</organism>
<dbReference type="Gene3D" id="3.40.640.10">
    <property type="entry name" value="Type I PLP-dependent aspartate aminotransferase-like (Major domain)"/>
    <property type="match status" value="1"/>
</dbReference>
<dbReference type="Proteomes" id="UP000287233">
    <property type="component" value="Chromosome"/>
</dbReference>
<evidence type="ECO:0000256" key="6">
    <source>
        <dbReference type="PIRSR" id="PIRSR000524-1"/>
    </source>
</evidence>
<comment type="similarity">
    <text evidence="2">Belongs to the class-V pyridoxal-phosphate-dependent aminotransferase family.</text>
</comment>
<proteinExistence type="inferred from homology"/>
<evidence type="ECO:0000259" key="8">
    <source>
        <dbReference type="Pfam" id="PF00266"/>
    </source>
</evidence>
<dbReference type="PANTHER" id="PTHR21152:SF24">
    <property type="entry name" value="ALANINE--GLYOXYLATE AMINOTRANSFERASE 1"/>
    <property type="match status" value="1"/>
</dbReference>
<dbReference type="Gene3D" id="3.90.1150.10">
    <property type="entry name" value="Aspartate Aminotransferase, domain 1"/>
    <property type="match status" value="1"/>
</dbReference>
<evidence type="ECO:0000256" key="4">
    <source>
        <dbReference type="ARBA" id="ARBA00022679"/>
    </source>
</evidence>
<name>A0A410FVG9_BIPS1</name>
<evidence type="ECO:0000256" key="2">
    <source>
        <dbReference type="ARBA" id="ARBA00009236"/>
    </source>
</evidence>
<feature type="domain" description="Aminotransferase class V" evidence="8">
    <location>
        <begin position="27"/>
        <end position="323"/>
    </location>
</feature>
<comment type="cofactor">
    <cofactor evidence="1 7">
        <name>pyridoxal 5'-phosphate</name>
        <dbReference type="ChEBI" id="CHEBI:597326"/>
    </cofactor>
</comment>
<accession>A0A410FVG9</accession>
<dbReference type="GO" id="GO:0019265">
    <property type="term" value="P:glycine biosynthetic process, by transamination of glyoxylate"/>
    <property type="evidence" value="ECO:0007669"/>
    <property type="project" value="TreeGrafter"/>
</dbReference>
<reference evidence="10" key="1">
    <citation type="submission" date="2018-12" db="EMBL/GenBank/DDBJ databases">
        <title>Complete genome sequence of an uncultured bacterium of the candidate phylum Bipolaricaulota.</title>
        <authorList>
            <person name="Kadnikov V.V."/>
            <person name="Mardanov A.V."/>
            <person name="Beletsky A.V."/>
            <person name="Frank Y.A."/>
            <person name="Karnachuk O.V."/>
            <person name="Ravin N.V."/>
        </authorList>
    </citation>
    <scope>NUCLEOTIDE SEQUENCE [LARGE SCALE GENOMIC DNA]</scope>
</reference>
<feature type="modified residue" description="N6-(pyridoxal phosphate)lysine" evidence="7">
    <location>
        <position position="189"/>
    </location>
</feature>
<dbReference type="InterPro" id="IPR015421">
    <property type="entry name" value="PyrdxlP-dep_Trfase_major"/>
</dbReference>
<dbReference type="KEGG" id="bih:BIP78_1238"/>
<evidence type="ECO:0000313" key="10">
    <source>
        <dbReference type="Proteomes" id="UP000287233"/>
    </source>
</evidence>
<gene>
    <name evidence="9" type="ORF">BIP78_1238</name>
</gene>
<dbReference type="EMBL" id="CP034928">
    <property type="protein sequence ID" value="QAA77004.1"/>
    <property type="molecule type" value="Genomic_DNA"/>
</dbReference>
<dbReference type="PANTHER" id="PTHR21152">
    <property type="entry name" value="AMINOTRANSFERASE CLASS V"/>
    <property type="match status" value="1"/>
</dbReference>
<dbReference type="InterPro" id="IPR015424">
    <property type="entry name" value="PyrdxlP-dep_Trfase"/>
</dbReference>
<dbReference type="InterPro" id="IPR024169">
    <property type="entry name" value="SP_NH2Trfase/AEP_transaminase"/>
</dbReference>
<sequence length="365" mass="39675">MRQYRLMIPGPTEVAPEVLAAMGEPLVAHYGAEWTAYYQKTVDLVRRVYCTTGDVFLIPGSGSAGLDAALGSAVGHSGRVLIPQNGFFGERLAEIARSHTPDVEVLPFPLGQCVDVNRVEDRVRRRPFDAVAVVHCETSTGVLNPVRELAEVCLRYDVLLVVDAVSSLGVERLPMDDWNIGICVSASQKGLESPPGLAVVAVDDAAWRWIDRAAGAGWYLNLKVWREYTARWSDWHPHPITQAVNNVRALRLGVERILREGLEGRQHRHQEVAASLRRGLRDLGLAPFVEDKVAAHGVTSVVGPEGRVEELLGYLRDCHGILIAGSLGKLRGKVFRVGHMGPTATPTAVGGLLEALKAGLDALET</sequence>
<evidence type="ECO:0000256" key="7">
    <source>
        <dbReference type="PIRSR" id="PIRSR000524-50"/>
    </source>
</evidence>
<dbReference type="SUPFAM" id="SSF53383">
    <property type="entry name" value="PLP-dependent transferases"/>
    <property type="match status" value="1"/>
</dbReference>
<dbReference type="PIRSF" id="PIRSF000524">
    <property type="entry name" value="SPT"/>
    <property type="match status" value="1"/>
</dbReference>
<dbReference type="InterPro" id="IPR000192">
    <property type="entry name" value="Aminotrans_V_dom"/>
</dbReference>
<keyword evidence="3 9" id="KW-0032">Aminotransferase</keyword>
<protein>
    <submittedName>
        <fullName evidence="9">Serine--glyoxylate aminotransferase</fullName>
    </submittedName>
</protein>
<keyword evidence="4 9" id="KW-0808">Transferase</keyword>
<dbReference type="Pfam" id="PF00266">
    <property type="entry name" value="Aminotran_5"/>
    <property type="match status" value="1"/>
</dbReference>
<evidence type="ECO:0000256" key="1">
    <source>
        <dbReference type="ARBA" id="ARBA00001933"/>
    </source>
</evidence>
<dbReference type="GO" id="GO:0004760">
    <property type="term" value="F:L-serine-pyruvate transaminase activity"/>
    <property type="evidence" value="ECO:0007669"/>
    <property type="project" value="TreeGrafter"/>
</dbReference>
<dbReference type="InterPro" id="IPR015422">
    <property type="entry name" value="PyrdxlP-dep_Trfase_small"/>
</dbReference>
<keyword evidence="5 7" id="KW-0663">Pyridoxal phosphate</keyword>
<evidence type="ECO:0000313" key="9">
    <source>
        <dbReference type="EMBL" id="QAA77004.1"/>
    </source>
</evidence>
<feature type="binding site" evidence="6">
    <location>
        <position position="336"/>
    </location>
    <ligand>
        <name>substrate</name>
    </ligand>
</feature>
<dbReference type="AlphaFoldDB" id="A0A410FVG9"/>